<keyword evidence="1" id="KW-0732">Signal</keyword>
<accession>A0A7U2FDZ8</accession>
<protein>
    <submittedName>
        <fullName evidence="2">Uncharacterized protein</fullName>
    </submittedName>
</protein>
<dbReference type="VEuPathDB" id="FungiDB:JI435_103170"/>
<reference evidence="3" key="1">
    <citation type="journal article" date="2021" name="BMC Genomics">
        <title>Chromosome-level genome assembly and manually-curated proteome of model necrotroph Parastagonospora nodorum Sn15 reveals a genome-wide trove of candidate effector homologs, and redundancy of virulence-related functions within an accessory chromosome.</title>
        <authorList>
            <person name="Bertazzoni S."/>
            <person name="Jones D.A.B."/>
            <person name="Phan H.T."/>
            <person name="Tan K.-C."/>
            <person name="Hane J.K."/>
        </authorList>
    </citation>
    <scope>NUCLEOTIDE SEQUENCE [LARGE SCALE GENOMIC DNA]</scope>
    <source>
        <strain evidence="3">SN15 / ATCC MYA-4574 / FGSC 10173)</strain>
    </source>
</reference>
<keyword evidence="3" id="KW-1185">Reference proteome</keyword>
<name>A0A7U2FDZ8_PHANO</name>
<organism evidence="2 3">
    <name type="scientific">Phaeosphaeria nodorum (strain SN15 / ATCC MYA-4574 / FGSC 10173)</name>
    <name type="common">Glume blotch fungus</name>
    <name type="synonym">Parastagonospora nodorum</name>
    <dbReference type="NCBI Taxonomy" id="321614"/>
    <lineage>
        <taxon>Eukaryota</taxon>
        <taxon>Fungi</taxon>
        <taxon>Dikarya</taxon>
        <taxon>Ascomycota</taxon>
        <taxon>Pezizomycotina</taxon>
        <taxon>Dothideomycetes</taxon>
        <taxon>Pleosporomycetidae</taxon>
        <taxon>Pleosporales</taxon>
        <taxon>Pleosporineae</taxon>
        <taxon>Phaeosphaeriaceae</taxon>
        <taxon>Parastagonospora</taxon>
    </lineage>
</organism>
<dbReference type="AlphaFoldDB" id="A0A7U2FDZ8"/>
<dbReference type="OrthoDB" id="3792543at2759"/>
<dbReference type="OMA" id="HANNIVI"/>
<proteinExistence type="predicted"/>
<gene>
    <name evidence="2" type="ORF">JI435_103170</name>
</gene>
<dbReference type="EMBL" id="CP069037">
    <property type="protein sequence ID" value="QRD03548.1"/>
    <property type="molecule type" value="Genomic_DNA"/>
</dbReference>
<feature type="signal peptide" evidence="1">
    <location>
        <begin position="1"/>
        <end position="22"/>
    </location>
</feature>
<feature type="chain" id="PRO_5030940871" evidence="1">
    <location>
        <begin position="23"/>
        <end position="181"/>
    </location>
</feature>
<evidence type="ECO:0000313" key="3">
    <source>
        <dbReference type="Proteomes" id="UP000663193"/>
    </source>
</evidence>
<dbReference type="Proteomes" id="UP000663193">
    <property type="component" value="Chromosome 15"/>
</dbReference>
<sequence length="181" mass="19859">MHNALAVLCSALFFLFSTSTSALFLPQFRLSPSKPTSSDVANKCTFNLWHKQLITTDAKTNYVQLNEIKDNTNGIVIDIAALRPATERNSYSRICAHQVFAVEGLLDNTNLTISGYDDVDEVTFAHDGVAFSSEESRNSENASCIAGAWDNVVSGVGSRERKLQCAFPCDSIDEDVISELR</sequence>
<evidence type="ECO:0000313" key="2">
    <source>
        <dbReference type="EMBL" id="QRD03548.1"/>
    </source>
</evidence>
<evidence type="ECO:0000256" key="1">
    <source>
        <dbReference type="SAM" id="SignalP"/>
    </source>
</evidence>